<feature type="transmembrane region" description="Helical" evidence="9">
    <location>
        <begin position="32"/>
        <end position="53"/>
    </location>
</feature>
<evidence type="ECO:0000256" key="3">
    <source>
        <dbReference type="ARBA" id="ARBA00022448"/>
    </source>
</evidence>
<keyword evidence="5 9" id="KW-0812">Transmembrane</keyword>
<evidence type="ECO:0000256" key="8">
    <source>
        <dbReference type="SAM" id="MobiDB-lite"/>
    </source>
</evidence>
<evidence type="ECO:0000256" key="4">
    <source>
        <dbReference type="ARBA" id="ARBA00022475"/>
    </source>
</evidence>
<evidence type="ECO:0000256" key="9">
    <source>
        <dbReference type="SAM" id="Phobius"/>
    </source>
</evidence>
<accession>A0ABT9IEU8</accession>
<evidence type="ECO:0000313" key="11">
    <source>
        <dbReference type="Proteomes" id="UP001233673"/>
    </source>
</evidence>
<keyword evidence="4" id="KW-1003">Cell membrane</keyword>
<proteinExistence type="inferred from homology"/>
<feature type="region of interest" description="Disordered" evidence="8">
    <location>
        <begin position="88"/>
        <end position="109"/>
    </location>
</feature>
<dbReference type="EMBL" id="JASNFN010000020">
    <property type="protein sequence ID" value="MDP5184116.1"/>
    <property type="molecule type" value="Genomic_DNA"/>
</dbReference>
<evidence type="ECO:0000313" key="10">
    <source>
        <dbReference type="EMBL" id="MDP5184116.1"/>
    </source>
</evidence>
<evidence type="ECO:0000256" key="2">
    <source>
        <dbReference type="ARBA" id="ARBA00009212"/>
    </source>
</evidence>
<comment type="subcellular location">
    <subcellularLocation>
        <location evidence="1">Cell membrane</location>
        <topology evidence="1">Multi-pass membrane protein</topology>
    </subcellularLocation>
</comment>
<comment type="similarity">
    <text evidence="2">Belongs to the CPA3 antiporters (TC 2.A.63) subunit F family.</text>
</comment>
<evidence type="ECO:0000256" key="5">
    <source>
        <dbReference type="ARBA" id="ARBA00022692"/>
    </source>
</evidence>
<evidence type="ECO:0000256" key="1">
    <source>
        <dbReference type="ARBA" id="ARBA00004651"/>
    </source>
</evidence>
<gene>
    <name evidence="10" type="ORF">QOZ88_15875</name>
</gene>
<keyword evidence="7 9" id="KW-0472">Membrane</keyword>
<feature type="transmembrane region" description="Helical" evidence="9">
    <location>
        <begin position="59"/>
        <end position="78"/>
    </location>
</feature>
<dbReference type="RefSeq" id="WP_306000709.1">
    <property type="nucleotide sequence ID" value="NZ_JASNFN010000020.1"/>
</dbReference>
<keyword evidence="3" id="KW-0813">Transport</keyword>
<name>A0ABT9IEU8_9ACTN</name>
<feature type="transmembrane region" description="Helical" evidence="9">
    <location>
        <begin position="6"/>
        <end position="25"/>
    </location>
</feature>
<comment type="caution">
    <text evidence="10">The sequence shown here is derived from an EMBL/GenBank/DDBJ whole genome shotgun (WGS) entry which is preliminary data.</text>
</comment>
<dbReference type="Pfam" id="PF04066">
    <property type="entry name" value="MrpF_PhaF"/>
    <property type="match status" value="1"/>
</dbReference>
<protein>
    <submittedName>
        <fullName evidence="10">Monovalent cation/H+ antiporter complex subunit F</fullName>
    </submittedName>
</protein>
<keyword evidence="6 9" id="KW-1133">Transmembrane helix</keyword>
<dbReference type="Proteomes" id="UP001233673">
    <property type="component" value="Unassembled WGS sequence"/>
</dbReference>
<sequence length="109" mass="10981">MTLVWVAAYSMLSAGAALAVVRVWLGPSLLDRVVATETLLAIIAAGVAVYAALARDSAVVPVLLVVALLGFVGAVSVVRYVGGMLLMSGDDDGQGAGLPPAAEQSTEGR</sequence>
<reference evidence="11" key="1">
    <citation type="submission" date="2023-05" db="EMBL/GenBank/DDBJ databases">
        <title>Draft genome of Pseudofrankia sp. BMG5.37.</title>
        <authorList>
            <person name="Gtari M."/>
            <person name="Ghodhbane F."/>
            <person name="Sbissi I."/>
        </authorList>
    </citation>
    <scope>NUCLEOTIDE SEQUENCE [LARGE SCALE GENOMIC DNA]</scope>
    <source>
        <strain evidence="11">BMG 814</strain>
    </source>
</reference>
<dbReference type="PANTHER" id="PTHR34702">
    <property type="entry name" value="NA(+)/H(+) ANTIPORTER SUBUNIT F1"/>
    <property type="match status" value="1"/>
</dbReference>
<organism evidence="10 11">
    <name type="scientific">Blastococcus carthaginiensis</name>
    <dbReference type="NCBI Taxonomy" id="3050034"/>
    <lineage>
        <taxon>Bacteria</taxon>
        <taxon>Bacillati</taxon>
        <taxon>Actinomycetota</taxon>
        <taxon>Actinomycetes</taxon>
        <taxon>Geodermatophilales</taxon>
        <taxon>Geodermatophilaceae</taxon>
        <taxon>Blastococcus</taxon>
    </lineage>
</organism>
<keyword evidence="11" id="KW-1185">Reference proteome</keyword>
<evidence type="ECO:0000256" key="6">
    <source>
        <dbReference type="ARBA" id="ARBA00022989"/>
    </source>
</evidence>
<dbReference type="InterPro" id="IPR007208">
    <property type="entry name" value="MrpF/PhaF-like"/>
</dbReference>
<evidence type="ECO:0000256" key="7">
    <source>
        <dbReference type="ARBA" id="ARBA00023136"/>
    </source>
</evidence>
<dbReference type="PANTHER" id="PTHR34702:SF1">
    <property type="entry name" value="NA(+)_H(+) ANTIPORTER SUBUNIT F"/>
    <property type="match status" value="1"/>
</dbReference>